<dbReference type="InterPro" id="IPR002104">
    <property type="entry name" value="Integrase_catalytic"/>
</dbReference>
<dbReference type="PANTHER" id="PTHR30629">
    <property type="entry name" value="PROPHAGE INTEGRASE"/>
    <property type="match status" value="1"/>
</dbReference>
<dbReference type="GO" id="GO:0006310">
    <property type="term" value="P:DNA recombination"/>
    <property type="evidence" value="ECO:0007669"/>
    <property type="project" value="UniProtKB-KW"/>
</dbReference>
<name>D3T322_THEIA</name>
<dbReference type="KEGG" id="tit:Thit_1365"/>
<evidence type="ECO:0000256" key="1">
    <source>
        <dbReference type="ARBA" id="ARBA00003283"/>
    </source>
</evidence>
<feature type="domain" description="Tyr recombinase" evidence="7">
    <location>
        <begin position="183"/>
        <end position="383"/>
    </location>
</feature>
<evidence type="ECO:0000256" key="2">
    <source>
        <dbReference type="ARBA" id="ARBA00008857"/>
    </source>
</evidence>
<dbReference type="OrthoDB" id="9785687at2"/>
<keyword evidence="3" id="KW-0229">DNA integration</keyword>
<organism evidence="9 10">
    <name type="scientific">Thermoanaerobacter italicus (strain DSM 9252 / Ab9)</name>
    <dbReference type="NCBI Taxonomy" id="580331"/>
    <lineage>
        <taxon>Bacteria</taxon>
        <taxon>Bacillati</taxon>
        <taxon>Bacillota</taxon>
        <taxon>Clostridia</taxon>
        <taxon>Thermoanaerobacterales</taxon>
        <taxon>Thermoanaerobacteraceae</taxon>
        <taxon>Thermoanaerobacter</taxon>
    </lineage>
</organism>
<dbReference type="RefSeq" id="WP_012995408.1">
    <property type="nucleotide sequence ID" value="NC_013921.1"/>
</dbReference>
<evidence type="ECO:0000256" key="6">
    <source>
        <dbReference type="PROSITE-ProRule" id="PRU01248"/>
    </source>
</evidence>
<dbReference type="eggNOG" id="COG0582">
    <property type="taxonomic scope" value="Bacteria"/>
</dbReference>
<dbReference type="Pfam" id="PF00589">
    <property type="entry name" value="Phage_integrase"/>
    <property type="match status" value="1"/>
</dbReference>
<dbReference type="CDD" id="cd01189">
    <property type="entry name" value="INT_ICEBs1_C_like"/>
    <property type="match status" value="1"/>
</dbReference>
<dbReference type="InterPro" id="IPR004107">
    <property type="entry name" value="Integrase_SAM-like_N"/>
</dbReference>
<dbReference type="PANTHER" id="PTHR30629:SF2">
    <property type="entry name" value="PROPHAGE INTEGRASE INTS-RELATED"/>
    <property type="match status" value="1"/>
</dbReference>
<evidence type="ECO:0000259" key="8">
    <source>
        <dbReference type="PROSITE" id="PS51900"/>
    </source>
</evidence>
<dbReference type="AlphaFoldDB" id="D3T322"/>
<sequence>MPGSIEKRGENSYRLIVSAGYGPDGKRKRYTKTIKVYGKSESAKLKEAEKELAKFVAEIEGNLFVEPSKLTFKAFIEKWLKEYAENNLAPKTLHRYKEMLEKRIIPALGHLKLDKIKPIHVLEFLNMLKEDGARLDGKEGGLSPQTIKHHYRLIHAIFEDAVKWQLIPSNPASNIEPPKVPKKEAGYYNEEEVRKLIKALENEKLKYKVAVMVTLAAGLRIGELMGLKWEHIDFENNIIKIEQANQYLPGEGTFTKNPKTETSKRLIAMPKEIMDLLREYKKEQNIERLKKGSMWIDTGYVFTQWNGQPMYPYTFTKWFPKFLEKHGLRRITFHQLRHTSATLLINAGENVRTVSARLGHSNTSTTMNIYAHALKSADRNAADKIANYLFDKNRVGAE</sequence>
<dbReference type="Gene3D" id="1.10.150.130">
    <property type="match status" value="1"/>
</dbReference>
<dbReference type="InterPro" id="IPR013762">
    <property type="entry name" value="Integrase-like_cat_sf"/>
</dbReference>
<dbReference type="InterPro" id="IPR044068">
    <property type="entry name" value="CB"/>
</dbReference>
<dbReference type="GO" id="GO:0015074">
    <property type="term" value="P:DNA integration"/>
    <property type="evidence" value="ECO:0007669"/>
    <property type="project" value="UniProtKB-KW"/>
</dbReference>
<evidence type="ECO:0000259" key="7">
    <source>
        <dbReference type="PROSITE" id="PS51898"/>
    </source>
</evidence>
<dbReference type="PROSITE" id="PS51898">
    <property type="entry name" value="TYR_RECOMBINASE"/>
    <property type="match status" value="1"/>
</dbReference>
<gene>
    <name evidence="9" type="ordered locus">Thit_1365</name>
</gene>
<evidence type="ECO:0000313" key="10">
    <source>
        <dbReference type="Proteomes" id="UP000001552"/>
    </source>
</evidence>
<keyword evidence="10" id="KW-1185">Reference proteome</keyword>
<protein>
    <submittedName>
        <fullName evidence="9">Integrase family protein</fullName>
    </submittedName>
</protein>
<proteinExistence type="inferred from homology"/>
<dbReference type="GO" id="GO:0003677">
    <property type="term" value="F:DNA binding"/>
    <property type="evidence" value="ECO:0007669"/>
    <property type="project" value="UniProtKB-UniRule"/>
</dbReference>
<dbReference type="Proteomes" id="UP000001552">
    <property type="component" value="Chromosome"/>
</dbReference>
<dbReference type="EMBL" id="CP001936">
    <property type="protein sequence ID" value="ADD02624.1"/>
    <property type="molecule type" value="Genomic_DNA"/>
</dbReference>
<dbReference type="Pfam" id="PF14659">
    <property type="entry name" value="Phage_int_SAM_3"/>
    <property type="match status" value="1"/>
</dbReference>
<dbReference type="SUPFAM" id="SSF56349">
    <property type="entry name" value="DNA breaking-rejoining enzymes"/>
    <property type="match status" value="1"/>
</dbReference>
<accession>D3T322</accession>
<dbReference type="InterPro" id="IPR010998">
    <property type="entry name" value="Integrase_recombinase_N"/>
</dbReference>
<feature type="domain" description="Core-binding (CB)" evidence="8">
    <location>
        <begin position="70"/>
        <end position="162"/>
    </location>
</feature>
<dbReference type="InterPro" id="IPR050808">
    <property type="entry name" value="Phage_Integrase"/>
</dbReference>
<evidence type="ECO:0000313" key="9">
    <source>
        <dbReference type="EMBL" id="ADD02624.1"/>
    </source>
</evidence>
<comment type="similarity">
    <text evidence="2">Belongs to the 'phage' integrase family.</text>
</comment>
<keyword evidence="4 6" id="KW-0238">DNA-binding</keyword>
<dbReference type="PROSITE" id="PS51900">
    <property type="entry name" value="CB"/>
    <property type="match status" value="1"/>
</dbReference>
<keyword evidence="5" id="KW-0233">DNA recombination</keyword>
<reference evidence="9" key="1">
    <citation type="submission" date="2010-02" db="EMBL/GenBank/DDBJ databases">
        <title>Complete sequence of Thermoanaerobacter italicus Ab9.</title>
        <authorList>
            <consortium name="US DOE Joint Genome Institute"/>
            <person name="Lucas S."/>
            <person name="Copeland A."/>
            <person name="Lapidus A."/>
            <person name="Cheng J.-F."/>
            <person name="Bruce D."/>
            <person name="Goodwin L."/>
            <person name="Pitluck S."/>
            <person name="Chertkov O."/>
            <person name="Detter J.C."/>
            <person name="Han C."/>
            <person name="Tapia R."/>
            <person name="Land M."/>
            <person name="Hauser L."/>
            <person name="Kyrpides N."/>
            <person name="Mikhailova N."/>
            <person name="Hemme C.L."/>
            <person name="Woyke T."/>
        </authorList>
    </citation>
    <scope>NUCLEOTIDE SEQUENCE [LARGE SCALE GENOMIC DNA]</scope>
    <source>
        <strain evidence="9">Ab9</strain>
    </source>
</reference>
<evidence type="ECO:0000256" key="5">
    <source>
        <dbReference type="ARBA" id="ARBA00023172"/>
    </source>
</evidence>
<comment type="function">
    <text evidence="1">Site-specific tyrosine recombinase, which acts by catalyzing the cutting and rejoining of the recombining DNA molecules.</text>
</comment>
<evidence type="ECO:0000256" key="3">
    <source>
        <dbReference type="ARBA" id="ARBA00022908"/>
    </source>
</evidence>
<dbReference type="HOGENOM" id="CLU_027562_17_1_9"/>
<dbReference type="Gene3D" id="1.10.443.10">
    <property type="entry name" value="Intergrase catalytic core"/>
    <property type="match status" value="1"/>
</dbReference>
<dbReference type="InterPro" id="IPR011010">
    <property type="entry name" value="DNA_brk_join_enz"/>
</dbReference>
<evidence type="ECO:0000256" key="4">
    <source>
        <dbReference type="ARBA" id="ARBA00023125"/>
    </source>
</evidence>